<dbReference type="Gene3D" id="3.30.70.340">
    <property type="entry name" value="Metallocarboxypeptidase-like"/>
    <property type="match status" value="1"/>
</dbReference>
<keyword evidence="6" id="KW-0645">Protease</keyword>
<dbReference type="InterPro" id="IPR000834">
    <property type="entry name" value="Peptidase_M14"/>
</dbReference>
<dbReference type="PRINTS" id="PR00765">
    <property type="entry name" value="CRBOXYPTASEA"/>
</dbReference>
<feature type="chain" id="PRO_5040384417" description="Zinc carboxypeptidase A 1" evidence="16">
    <location>
        <begin position="17"/>
        <end position="425"/>
    </location>
</feature>
<accession>A0A9N9S1G0</accession>
<dbReference type="Proteomes" id="UP001153620">
    <property type="component" value="Chromosome 3"/>
</dbReference>
<dbReference type="GO" id="GO:0004181">
    <property type="term" value="F:metallocarboxypeptidase activity"/>
    <property type="evidence" value="ECO:0007669"/>
    <property type="project" value="InterPro"/>
</dbReference>
<keyword evidence="11" id="KW-0482">Metalloprotease</keyword>
<evidence type="ECO:0000256" key="1">
    <source>
        <dbReference type="ARBA" id="ARBA00001947"/>
    </source>
</evidence>
<keyword evidence="5" id="KW-0121">Carboxypeptidase</keyword>
<dbReference type="EMBL" id="OU895879">
    <property type="protein sequence ID" value="CAG9808221.1"/>
    <property type="molecule type" value="Genomic_DNA"/>
</dbReference>
<evidence type="ECO:0000256" key="14">
    <source>
        <dbReference type="ARBA" id="ARBA00069039"/>
    </source>
</evidence>
<evidence type="ECO:0000313" key="18">
    <source>
        <dbReference type="EMBL" id="CAG9808221.1"/>
    </source>
</evidence>
<keyword evidence="10" id="KW-0862">Zinc</keyword>
<protein>
    <recommendedName>
        <fullName evidence="14">Zinc carboxypeptidase A 1</fullName>
    </recommendedName>
</protein>
<keyword evidence="8 16" id="KW-0732">Signal</keyword>
<dbReference type="SMART" id="SM00631">
    <property type="entry name" value="Zn_pept"/>
    <property type="match status" value="1"/>
</dbReference>
<comment type="subcellular location">
    <subcellularLocation>
        <location evidence="2">Secreted</location>
    </subcellularLocation>
</comment>
<feature type="signal peptide" evidence="16">
    <location>
        <begin position="1"/>
        <end position="16"/>
    </location>
</feature>
<dbReference type="Pfam" id="PF00246">
    <property type="entry name" value="Peptidase_M14"/>
    <property type="match status" value="1"/>
</dbReference>
<evidence type="ECO:0000256" key="13">
    <source>
        <dbReference type="ARBA" id="ARBA00057299"/>
    </source>
</evidence>
<dbReference type="GO" id="GO:0008270">
    <property type="term" value="F:zinc ion binding"/>
    <property type="evidence" value="ECO:0007669"/>
    <property type="project" value="InterPro"/>
</dbReference>
<comment type="similarity">
    <text evidence="3 15">Belongs to the peptidase M14 family.</text>
</comment>
<name>A0A9N9S1G0_9DIPT</name>
<dbReference type="FunFam" id="3.40.630.10:FF:000040">
    <property type="entry name" value="zinc carboxypeptidase"/>
    <property type="match status" value="1"/>
</dbReference>
<proteinExistence type="inferred from homology"/>
<evidence type="ECO:0000256" key="6">
    <source>
        <dbReference type="ARBA" id="ARBA00022670"/>
    </source>
</evidence>
<dbReference type="Gene3D" id="3.40.630.10">
    <property type="entry name" value="Zn peptidases"/>
    <property type="match status" value="1"/>
</dbReference>
<keyword evidence="7" id="KW-0479">Metal-binding</keyword>
<evidence type="ECO:0000256" key="2">
    <source>
        <dbReference type="ARBA" id="ARBA00004613"/>
    </source>
</evidence>
<dbReference type="CDD" id="cd03860">
    <property type="entry name" value="M14_CP_A-B_like"/>
    <property type="match status" value="1"/>
</dbReference>
<comment type="cofactor">
    <cofactor evidence="1">
        <name>Zn(2+)</name>
        <dbReference type="ChEBI" id="CHEBI:29105"/>
    </cofactor>
</comment>
<evidence type="ECO:0000256" key="4">
    <source>
        <dbReference type="ARBA" id="ARBA00022525"/>
    </source>
</evidence>
<dbReference type="Pfam" id="PF02244">
    <property type="entry name" value="Propep_M14"/>
    <property type="match status" value="1"/>
</dbReference>
<evidence type="ECO:0000256" key="8">
    <source>
        <dbReference type="ARBA" id="ARBA00022729"/>
    </source>
</evidence>
<dbReference type="InterPro" id="IPR036990">
    <property type="entry name" value="M14A-like_propep"/>
</dbReference>
<feature type="domain" description="Peptidase M14" evidence="17">
    <location>
        <begin position="116"/>
        <end position="416"/>
    </location>
</feature>
<keyword evidence="9" id="KW-0378">Hydrolase</keyword>
<dbReference type="GO" id="GO:0005615">
    <property type="term" value="C:extracellular space"/>
    <property type="evidence" value="ECO:0007669"/>
    <property type="project" value="TreeGrafter"/>
</dbReference>
<dbReference type="AlphaFoldDB" id="A0A9N9S1G0"/>
<dbReference type="OrthoDB" id="3626597at2759"/>
<sequence length="425" mass="48131">MKILALLAIFFVSIHAEMARFDNYRVYSVKIENTEQYDAMKYLEEHSDSYNFWKYPKMNAQIDIVVPPHKFSEFEEITLNLKMQSELIIENLQSVMDQQKPRNKQPKAIGDIDWDDYYRLEDIYAWLDNLVEKYPGILKLETIGASSEGRPIKMITLSKKPGNRAILIEGTIHAREWISAATATYILNELLTSTDSNVTDIANNIDWHIIPVVNPDGYEYTWTTNRNWRKTRSAVSMLCFGVDGNRNFKFNWLTADETGNIGGSRVPCTDTYAGAYPYSEPETQATESFFEANAKKIDAFLALHSYGHLFLHPWGHTNVPPSAVEELGNVGRAAAEAISQVNGTQYIVGSSNQVLYASTGTSRDHTHGAHEIPISFTVEMRGNGDYGNFGFMLPARFIKPNVEEVLAGFIALIHEARNYGRFPIN</sequence>
<evidence type="ECO:0000256" key="5">
    <source>
        <dbReference type="ARBA" id="ARBA00022645"/>
    </source>
</evidence>
<organism evidence="18 19">
    <name type="scientific">Chironomus riparius</name>
    <dbReference type="NCBI Taxonomy" id="315576"/>
    <lineage>
        <taxon>Eukaryota</taxon>
        <taxon>Metazoa</taxon>
        <taxon>Ecdysozoa</taxon>
        <taxon>Arthropoda</taxon>
        <taxon>Hexapoda</taxon>
        <taxon>Insecta</taxon>
        <taxon>Pterygota</taxon>
        <taxon>Neoptera</taxon>
        <taxon>Endopterygota</taxon>
        <taxon>Diptera</taxon>
        <taxon>Nematocera</taxon>
        <taxon>Chironomoidea</taxon>
        <taxon>Chironomidae</taxon>
        <taxon>Chironominae</taxon>
        <taxon>Chironomus</taxon>
    </lineage>
</organism>
<evidence type="ECO:0000256" key="7">
    <source>
        <dbReference type="ARBA" id="ARBA00022723"/>
    </source>
</evidence>
<dbReference type="FunFam" id="3.30.70.340:FF:000002">
    <property type="entry name" value="Carboxypeptidase A"/>
    <property type="match status" value="1"/>
</dbReference>
<dbReference type="PANTHER" id="PTHR11705:SF123">
    <property type="entry name" value="PEPTIDASE M14 CARBOXYPEPTIDASE A DOMAIN-CONTAINING PROTEIN-RELATED"/>
    <property type="match status" value="1"/>
</dbReference>
<keyword evidence="19" id="KW-1185">Reference proteome</keyword>
<evidence type="ECO:0000313" key="19">
    <source>
        <dbReference type="Proteomes" id="UP001153620"/>
    </source>
</evidence>
<dbReference type="InterPro" id="IPR003146">
    <property type="entry name" value="M14A_act_pep"/>
</dbReference>
<dbReference type="SUPFAM" id="SSF53187">
    <property type="entry name" value="Zn-dependent exopeptidases"/>
    <property type="match status" value="1"/>
</dbReference>
<keyword evidence="12" id="KW-1015">Disulfide bond</keyword>
<dbReference type="SUPFAM" id="SSF54897">
    <property type="entry name" value="Protease propeptides/inhibitors"/>
    <property type="match status" value="1"/>
</dbReference>
<dbReference type="GO" id="GO:0006508">
    <property type="term" value="P:proteolysis"/>
    <property type="evidence" value="ECO:0007669"/>
    <property type="project" value="UniProtKB-KW"/>
</dbReference>
<dbReference type="PROSITE" id="PS52035">
    <property type="entry name" value="PEPTIDASE_M14"/>
    <property type="match status" value="1"/>
</dbReference>
<evidence type="ECO:0000256" key="9">
    <source>
        <dbReference type="ARBA" id="ARBA00022801"/>
    </source>
</evidence>
<dbReference type="PANTHER" id="PTHR11705">
    <property type="entry name" value="PROTEASE FAMILY M14 CARBOXYPEPTIDASE A,B"/>
    <property type="match status" value="1"/>
</dbReference>
<evidence type="ECO:0000256" key="3">
    <source>
        <dbReference type="ARBA" id="ARBA00005988"/>
    </source>
</evidence>
<reference evidence="18" key="1">
    <citation type="submission" date="2022-01" db="EMBL/GenBank/DDBJ databases">
        <authorList>
            <person name="King R."/>
        </authorList>
    </citation>
    <scope>NUCLEOTIDE SEQUENCE</scope>
</reference>
<comment type="function">
    <text evidence="13">Involved in the digestion of the blood meal.</text>
</comment>
<gene>
    <name evidence="18" type="ORF">CHIRRI_LOCUS11063</name>
</gene>
<keyword evidence="4" id="KW-0964">Secreted</keyword>
<evidence type="ECO:0000256" key="11">
    <source>
        <dbReference type="ARBA" id="ARBA00023049"/>
    </source>
</evidence>
<reference evidence="18" key="2">
    <citation type="submission" date="2022-10" db="EMBL/GenBank/DDBJ databases">
        <authorList>
            <consortium name="ENA_rothamsted_submissions"/>
            <consortium name="culmorum"/>
            <person name="King R."/>
        </authorList>
    </citation>
    <scope>NUCLEOTIDE SEQUENCE</scope>
</reference>
<evidence type="ECO:0000256" key="12">
    <source>
        <dbReference type="ARBA" id="ARBA00023157"/>
    </source>
</evidence>
<evidence type="ECO:0000256" key="15">
    <source>
        <dbReference type="PROSITE-ProRule" id="PRU01379"/>
    </source>
</evidence>
<evidence type="ECO:0000256" key="16">
    <source>
        <dbReference type="SAM" id="SignalP"/>
    </source>
</evidence>
<feature type="active site" description="Proton donor/acceptor" evidence="15">
    <location>
        <position position="379"/>
    </location>
</feature>
<evidence type="ECO:0000259" key="17">
    <source>
        <dbReference type="PROSITE" id="PS52035"/>
    </source>
</evidence>
<evidence type="ECO:0000256" key="10">
    <source>
        <dbReference type="ARBA" id="ARBA00022833"/>
    </source>
</evidence>